<organism evidence="1 2">
    <name type="scientific">Marine Group III euryarchaeote CG-Epi2</name>
    <dbReference type="NCBI Taxonomy" id="1888996"/>
    <lineage>
        <taxon>Archaea</taxon>
        <taxon>Methanobacteriati</taxon>
        <taxon>Thermoplasmatota</taxon>
        <taxon>Thermoplasmata</taxon>
        <taxon>Candidatus Thermoprofundales</taxon>
    </lineage>
</organism>
<comment type="caution">
    <text evidence="1">The sequence shown here is derived from an EMBL/GenBank/DDBJ whole genome shotgun (WGS) entry which is preliminary data.</text>
</comment>
<dbReference type="Proteomes" id="UP000183615">
    <property type="component" value="Unassembled WGS sequence"/>
</dbReference>
<dbReference type="InterPro" id="IPR038594">
    <property type="entry name" value="SepF-like_sf"/>
</dbReference>
<accession>A0A1J5UEQ3</accession>
<dbReference type="AlphaFoldDB" id="A0A1J5UEQ3"/>
<dbReference type="InterPro" id="IPR007561">
    <property type="entry name" value="Cell_div_SepF/SepF-rel"/>
</dbReference>
<name>A0A1J5UEQ3_9ARCH</name>
<sequence length="118" mass="13206">MAAAPPQMRRIPTEQFFDLRNWSADKAEDYGGKASMVVHTMMLSKPEQIKQITTELHDGNMILIDFTPLTSDQETLHKILAELERAVADIDGDLVGVSQKWIVVAPNGVRVSRKKMSV</sequence>
<gene>
    <name evidence="1" type="ORF">BET99_03480</name>
</gene>
<evidence type="ECO:0000313" key="2">
    <source>
        <dbReference type="Proteomes" id="UP000183615"/>
    </source>
</evidence>
<dbReference type="Gene3D" id="3.30.110.150">
    <property type="entry name" value="SepF-like protein"/>
    <property type="match status" value="1"/>
</dbReference>
<proteinExistence type="predicted"/>
<evidence type="ECO:0000313" key="1">
    <source>
        <dbReference type="EMBL" id="OIR22774.1"/>
    </source>
</evidence>
<reference evidence="1 2" key="1">
    <citation type="submission" date="2016-08" db="EMBL/GenBank/DDBJ databases">
        <title>New Insights into Marine Group III Euryarchaeota, from dark to light.</title>
        <authorList>
            <person name="Haro-Moreno J.M."/>
            <person name="Rodriguez-Valera F."/>
            <person name="Lopez-Garcia P."/>
            <person name="Moreira D."/>
            <person name="Martin-Cuadrado A.B."/>
        </authorList>
    </citation>
    <scope>NUCLEOTIDE SEQUENCE [LARGE SCALE GENOMIC DNA]</scope>
    <source>
        <strain evidence="1">CG-Epi2</strain>
    </source>
</reference>
<dbReference type="Pfam" id="PF04472">
    <property type="entry name" value="SepF"/>
    <property type="match status" value="1"/>
</dbReference>
<evidence type="ECO:0008006" key="3">
    <source>
        <dbReference type="Google" id="ProtNLM"/>
    </source>
</evidence>
<protein>
    <recommendedName>
        <fullName evidence="3">Cell division protein SepF</fullName>
    </recommendedName>
</protein>
<dbReference type="EMBL" id="MIYZ01000006">
    <property type="protein sequence ID" value="OIR22774.1"/>
    <property type="molecule type" value="Genomic_DNA"/>
</dbReference>